<dbReference type="InterPro" id="IPR000504">
    <property type="entry name" value="RRM_dom"/>
</dbReference>
<evidence type="ECO:0000313" key="7">
    <source>
        <dbReference type="Proteomes" id="UP001642360"/>
    </source>
</evidence>
<keyword evidence="7" id="KW-1185">Reference proteome</keyword>
<dbReference type="InterPro" id="IPR039515">
    <property type="entry name" value="NOT4_mRING-HC-C4C4"/>
</dbReference>
<protein>
    <recommendedName>
        <fullName evidence="8">CCR4-NOT transcription complex subunit 4</fullName>
    </recommendedName>
</protein>
<evidence type="ECO:0000256" key="1">
    <source>
        <dbReference type="PROSITE-ProRule" id="PRU00175"/>
    </source>
</evidence>
<evidence type="ECO:0000259" key="4">
    <source>
        <dbReference type="PROSITE" id="PS50089"/>
    </source>
</evidence>
<gene>
    <name evidence="6" type="ORF">ILEXP_LOCUS55164</name>
</gene>
<feature type="compositionally biased region" description="Polar residues" evidence="3">
    <location>
        <begin position="244"/>
        <end position="254"/>
    </location>
</feature>
<evidence type="ECO:0000256" key="2">
    <source>
        <dbReference type="PROSITE-ProRule" id="PRU00176"/>
    </source>
</evidence>
<dbReference type="PROSITE" id="PS50089">
    <property type="entry name" value="ZF_RING_2"/>
    <property type="match status" value="1"/>
</dbReference>
<dbReference type="PANTHER" id="PTHR12603">
    <property type="entry name" value="CCR4-NOT TRANSCRIPTION COMPLEX RELATED"/>
    <property type="match status" value="1"/>
</dbReference>
<dbReference type="InterPro" id="IPR003954">
    <property type="entry name" value="RRM_euk-type"/>
</dbReference>
<dbReference type="Gene3D" id="3.30.70.330">
    <property type="match status" value="1"/>
</dbReference>
<dbReference type="PROSITE" id="PS50102">
    <property type="entry name" value="RRM"/>
    <property type="match status" value="1"/>
</dbReference>
<dbReference type="InterPro" id="IPR001841">
    <property type="entry name" value="Znf_RING"/>
</dbReference>
<dbReference type="FunFam" id="3.30.40.10:FF:000155">
    <property type="entry name" value="RNA binding (RRM/RBD/RNP motifs) family protein"/>
    <property type="match status" value="1"/>
</dbReference>
<feature type="region of interest" description="Disordered" evidence="3">
    <location>
        <begin position="724"/>
        <end position="751"/>
    </location>
</feature>
<dbReference type="PANTHER" id="PTHR12603:SF36">
    <property type="entry name" value="RNA BINDING (RRM_RBD_RNP MOTIFS) FAMILY PROTEIN"/>
    <property type="match status" value="1"/>
</dbReference>
<evidence type="ECO:0000313" key="6">
    <source>
        <dbReference type="EMBL" id="CAK9184816.1"/>
    </source>
</evidence>
<feature type="domain" description="RING-type" evidence="4">
    <location>
        <begin position="9"/>
        <end position="57"/>
    </location>
</feature>
<keyword evidence="1" id="KW-0479">Metal-binding</keyword>
<dbReference type="SMART" id="SM00361">
    <property type="entry name" value="RRM_1"/>
    <property type="match status" value="1"/>
</dbReference>
<dbReference type="GO" id="GO:0003723">
    <property type="term" value="F:RNA binding"/>
    <property type="evidence" value="ECO:0007669"/>
    <property type="project" value="UniProtKB-UniRule"/>
</dbReference>
<dbReference type="Pfam" id="PF00076">
    <property type="entry name" value="RRM_1"/>
    <property type="match status" value="1"/>
</dbReference>
<feature type="region of interest" description="Disordered" evidence="3">
    <location>
        <begin position="78"/>
        <end position="97"/>
    </location>
</feature>
<dbReference type="Proteomes" id="UP001642360">
    <property type="component" value="Unassembled WGS sequence"/>
</dbReference>
<dbReference type="CDD" id="cd12438">
    <property type="entry name" value="RRM_CNOT4"/>
    <property type="match status" value="1"/>
</dbReference>
<reference evidence="6 7" key="1">
    <citation type="submission" date="2024-02" db="EMBL/GenBank/DDBJ databases">
        <authorList>
            <person name="Vignale AGUSTIN F."/>
            <person name="Sosa J E."/>
            <person name="Modenutti C."/>
        </authorList>
    </citation>
    <scope>NUCLEOTIDE SEQUENCE [LARGE SCALE GENOMIC DNA]</scope>
</reference>
<keyword evidence="1" id="KW-0863">Zinc-finger</keyword>
<dbReference type="Pfam" id="PF14570">
    <property type="entry name" value="zf-RING_4"/>
    <property type="match status" value="1"/>
</dbReference>
<feature type="compositionally biased region" description="Polar residues" evidence="3">
    <location>
        <begin position="273"/>
        <end position="299"/>
    </location>
</feature>
<organism evidence="6 7">
    <name type="scientific">Ilex paraguariensis</name>
    <name type="common">yerba mate</name>
    <dbReference type="NCBI Taxonomy" id="185542"/>
    <lineage>
        <taxon>Eukaryota</taxon>
        <taxon>Viridiplantae</taxon>
        <taxon>Streptophyta</taxon>
        <taxon>Embryophyta</taxon>
        <taxon>Tracheophyta</taxon>
        <taxon>Spermatophyta</taxon>
        <taxon>Magnoliopsida</taxon>
        <taxon>eudicotyledons</taxon>
        <taxon>Gunneridae</taxon>
        <taxon>Pentapetalae</taxon>
        <taxon>asterids</taxon>
        <taxon>campanulids</taxon>
        <taxon>Aquifoliales</taxon>
        <taxon>Aquifoliaceae</taxon>
        <taxon>Ilex</taxon>
    </lineage>
</organism>
<dbReference type="InterPro" id="IPR035979">
    <property type="entry name" value="RBD_domain_sf"/>
</dbReference>
<evidence type="ECO:0008006" key="8">
    <source>
        <dbReference type="Google" id="ProtNLM"/>
    </source>
</evidence>
<feature type="region of interest" description="Disordered" evidence="3">
    <location>
        <begin position="244"/>
        <end position="299"/>
    </location>
</feature>
<feature type="domain" description="RRM" evidence="5">
    <location>
        <begin position="110"/>
        <end position="196"/>
    </location>
</feature>
<dbReference type="SMART" id="SM00360">
    <property type="entry name" value="RRM"/>
    <property type="match status" value="1"/>
</dbReference>
<dbReference type="SUPFAM" id="SSF57850">
    <property type="entry name" value="RING/U-box"/>
    <property type="match status" value="1"/>
</dbReference>
<dbReference type="InterPro" id="IPR034261">
    <property type="entry name" value="CNOT4_RRM"/>
</dbReference>
<dbReference type="CDD" id="cd16618">
    <property type="entry name" value="mRING-HC-C4C4_CNOT4"/>
    <property type="match status" value="1"/>
</dbReference>
<proteinExistence type="predicted"/>
<name>A0ABC8UUR8_9AQUA</name>
<dbReference type="EMBL" id="CAUOFW020009091">
    <property type="protein sequence ID" value="CAK9184816.1"/>
    <property type="molecule type" value="Genomic_DNA"/>
</dbReference>
<accession>A0ABC8UUR8</accession>
<evidence type="ECO:0000259" key="5">
    <source>
        <dbReference type="PROSITE" id="PS50102"/>
    </source>
</evidence>
<dbReference type="FunFam" id="3.30.70.330:FF:000161">
    <property type="entry name" value="RNA binding (RRM/RBD/RNP motifs) family protein"/>
    <property type="match status" value="1"/>
</dbReference>
<keyword evidence="2" id="KW-0694">RNA-binding</keyword>
<dbReference type="InterPro" id="IPR012677">
    <property type="entry name" value="Nucleotide-bd_a/b_plait_sf"/>
</dbReference>
<dbReference type="SUPFAM" id="SSF54928">
    <property type="entry name" value="RNA-binding domain, RBD"/>
    <property type="match status" value="1"/>
</dbReference>
<feature type="compositionally biased region" description="Low complexity" evidence="3">
    <location>
        <begin position="263"/>
        <end position="272"/>
    </location>
</feature>
<dbReference type="AlphaFoldDB" id="A0ABC8UUR8"/>
<dbReference type="GO" id="GO:0008270">
    <property type="term" value="F:zinc ion binding"/>
    <property type="evidence" value="ECO:0007669"/>
    <property type="project" value="UniProtKB-KW"/>
</dbReference>
<dbReference type="InterPro" id="IPR039780">
    <property type="entry name" value="Mot2"/>
</dbReference>
<keyword evidence="1" id="KW-0862">Zinc</keyword>
<sequence>MSDQGEKTCPLCAEEMDLTDQQLKPCKCGYEICVWCWHHIMEMAEKDNTEGRCPACRTPYNKEKIVGTAANCGRLVAERNTERKSKSQKAKNKTSEGRKQLGSVRVIQRNLVYIVGLPLNLADEDLLQHKEYFGQYGKVLKVSISRTSAGTIQQFPNNTCSVYITYSKEDEAVRCIQSVHGFVLEGRPLRACFGTTKYCHAWLRSMPCSNPDCLYLHEIGSQDDSFTKDEIISAYTRSRVQQITGATNNMQRRSGNVLPPPSDEYWSDSSSSFGKPNTKSLTNISPNNFRGSPPNNSSGRHVALPVAASWGMRASNDQPSFASLAYSNGPLKQKPDTCSASHAFSMAVVSPTQVSLLHADVGKKPVPSEENCIGENDCKTKTLELVQQHMGTDCQTTASETPATPESTPAIPVYTASSTMNSQLCHPTAFKDKDKNICMPPDILNSVDLCGQSCGHGGPEKDLNAVTDPTIPILCSDMSSMRIDRPQGSQQSYTDQFREPLIVAAATAEPSTMNNNVAREPSDLRSDLQTRVAQVALGEVEEDLFSFDDQRVKDPEVVTSTSYLPNSSHSLYLLNNSRGYPSQNKEAYGKLSVNIDSQVVDQKVAEGSLLQASSIPSISNGYPEALVKSSADLDCTFANSYLLPDEERRKHMGRLEGEIANVDHNPGRDMGESSIISNILSMDFEAWDESLTSPQNLARLLGETDKQQGSLRVSSAWKVQNSNQSRFSFAREDSTNKESNTYSGQAPKHRPFSHDFVDIRDLHHNKLGNCNGFSSANYDETDNFASSHSHLSSSKPSGLRAQISAPPGFTVPSRAPPPGFTSHERMEQTFDPMSGNHMLDTSSLLQNPYQALPAGTIGSPGEIEFMDPAILAVGKGRLPGGINNPGLDMRSDLPTQFSTFENEARLHLLMQRSLSPHQNQRFAEMGNNFSALNDACGIPSRIREQTLTNNLSPFPELGLSQSRNGLMSNGHWDGWNELQGGNDFGMSELLRTERVGYNKFYNGYEDSKFRRPSSGSSMYNRTFGI</sequence>
<evidence type="ECO:0000256" key="3">
    <source>
        <dbReference type="SAM" id="MobiDB-lite"/>
    </source>
</evidence>
<dbReference type="Gene3D" id="3.30.40.10">
    <property type="entry name" value="Zinc/RING finger domain, C3HC4 (zinc finger)"/>
    <property type="match status" value="1"/>
</dbReference>
<comment type="caution">
    <text evidence="6">The sequence shown here is derived from an EMBL/GenBank/DDBJ whole genome shotgun (WGS) entry which is preliminary data.</text>
</comment>
<dbReference type="InterPro" id="IPR013083">
    <property type="entry name" value="Znf_RING/FYVE/PHD"/>
</dbReference>